<dbReference type="EMBL" id="JBHSZQ010000015">
    <property type="protein sequence ID" value="MFC7126089.1"/>
    <property type="molecule type" value="Genomic_DNA"/>
</dbReference>
<gene>
    <name evidence="2" type="ORF">ACFQJ7_08580</name>
</gene>
<dbReference type="InterPro" id="IPR055893">
    <property type="entry name" value="DUF7470"/>
</dbReference>
<feature type="transmembrane region" description="Helical" evidence="1">
    <location>
        <begin position="33"/>
        <end position="53"/>
    </location>
</feature>
<evidence type="ECO:0008006" key="4">
    <source>
        <dbReference type="Google" id="ProtNLM"/>
    </source>
</evidence>
<comment type="caution">
    <text evidence="2">The sequence shown here is derived from an EMBL/GenBank/DDBJ whole genome shotgun (WGS) entry which is preliminary data.</text>
</comment>
<evidence type="ECO:0000313" key="3">
    <source>
        <dbReference type="Proteomes" id="UP001596414"/>
    </source>
</evidence>
<keyword evidence="1" id="KW-0472">Membrane</keyword>
<accession>A0ABD5X8A0</accession>
<dbReference type="Proteomes" id="UP001596414">
    <property type="component" value="Unassembled WGS sequence"/>
</dbReference>
<name>A0ABD5X8A0_9EURY</name>
<evidence type="ECO:0000313" key="2">
    <source>
        <dbReference type="EMBL" id="MFC7126089.1"/>
    </source>
</evidence>
<sequence length="62" mass="6238">MLKNLGIVGIFGLVLMLAGVGVAASVNLLLGGAFALIIAGLGLIVYGMVTNLLKSMGMGQMM</sequence>
<organism evidence="2 3">
    <name type="scientific">Halovenus rubra</name>
    <dbReference type="NCBI Taxonomy" id="869890"/>
    <lineage>
        <taxon>Archaea</taxon>
        <taxon>Methanobacteriati</taxon>
        <taxon>Methanobacteriota</taxon>
        <taxon>Stenosarchaea group</taxon>
        <taxon>Halobacteria</taxon>
        <taxon>Halobacteriales</taxon>
        <taxon>Haloarculaceae</taxon>
        <taxon>Halovenus</taxon>
    </lineage>
</organism>
<protein>
    <recommendedName>
        <fullName evidence="4">Major facilitator superfamily (MFS) profile domain-containing protein</fullName>
    </recommendedName>
</protein>
<dbReference type="Pfam" id="PF24282">
    <property type="entry name" value="DUF7470"/>
    <property type="match status" value="1"/>
</dbReference>
<dbReference type="AlphaFoldDB" id="A0ABD5X8A0"/>
<keyword evidence="1" id="KW-0812">Transmembrane</keyword>
<evidence type="ECO:0000256" key="1">
    <source>
        <dbReference type="SAM" id="Phobius"/>
    </source>
</evidence>
<dbReference type="RefSeq" id="WP_267638859.1">
    <property type="nucleotide sequence ID" value="NZ_JAODIY010000044.1"/>
</dbReference>
<keyword evidence="1" id="KW-1133">Transmembrane helix</keyword>
<reference evidence="2 3" key="1">
    <citation type="journal article" date="2014" name="Int. J. Syst. Evol. Microbiol.">
        <title>Complete genome sequence of Corynebacterium casei LMG S-19264T (=DSM 44701T), isolated from a smear-ripened cheese.</title>
        <authorList>
            <consortium name="US DOE Joint Genome Institute (JGI-PGF)"/>
            <person name="Walter F."/>
            <person name="Albersmeier A."/>
            <person name="Kalinowski J."/>
            <person name="Ruckert C."/>
        </authorList>
    </citation>
    <scope>NUCLEOTIDE SEQUENCE [LARGE SCALE GENOMIC DNA]</scope>
    <source>
        <strain evidence="2 3">CGMCC 4.7215</strain>
    </source>
</reference>
<proteinExistence type="predicted"/>